<accession>A0AAU9W181</accession>
<feature type="non-terminal residue" evidence="5">
    <location>
        <position position="1"/>
    </location>
</feature>
<protein>
    <recommendedName>
        <fullName evidence="4">NACHT domain-containing protein</fullName>
    </recommendedName>
</protein>
<dbReference type="SUPFAM" id="SSF52540">
    <property type="entry name" value="P-loop containing nucleoside triphosphate hydrolases"/>
    <property type="match status" value="1"/>
</dbReference>
<dbReference type="Pfam" id="PF24883">
    <property type="entry name" value="NPHP3_N"/>
    <property type="match status" value="1"/>
</dbReference>
<feature type="repeat" description="WD" evidence="2">
    <location>
        <begin position="1170"/>
        <end position="1204"/>
    </location>
</feature>
<dbReference type="PROSITE" id="PS50837">
    <property type="entry name" value="NACHT"/>
    <property type="match status" value="1"/>
</dbReference>
<comment type="caution">
    <text evidence="5">The sequence shown here is derived from an EMBL/GenBank/DDBJ whole genome shotgun (WGS) entry which is preliminary data.</text>
</comment>
<organism evidence="5 6">
    <name type="scientific">Pocillopora meandrina</name>
    <dbReference type="NCBI Taxonomy" id="46732"/>
    <lineage>
        <taxon>Eukaryota</taxon>
        <taxon>Metazoa</taxon>
        <taxon>Cnidaria</taxon>
        <taxon>Anthozoa</taxon>
        <taxon>Hexacorallia</taxon>
        <taxon>Scleractinia</taxon>
        <taxon>Astrocoeniina</taxon>
        <taxon>Pocilloporidae</taxon>
        <taxon>Pocillopora</taxon>
    </lineage>
</organism>
<dbReference type="EMBL" id="CALNXJ010000006">
    <property type="protein sequence ID" value="CAH3041183.1"/>
    <property type="molecule type" value="Genomic_DNA"/>
</dbReference>
<dbReference type="InterPro" id="IPR007111">
    <property type="entry name" value="NACHT_NTPase"/>
</dbReference>
<keyword evidence="3" id="KW-0175">Coiled coil</keyword>
<dbReference type="PROSITE" id="PS50082">
    <property type="entry name" value="WD_REPEATS_2"/>
    <property type="match status" value="1"/>
</dbReference>
<keyword evidence="1" id="KW-0677">Repeat</keyword>
<evidence type="ECO:0000256" key="2">
    <source>
        <dbReference type="PROSITE-ProRule" id="PRU00221"/>
    </source>
</evidence>
<evidence type="ECO:0000259" key="4">
    <source>
        <dbReference type="PROSITE" id="PS50837"/>
    </source>
</evidence>
<feature type="coiled-coil region" evidence="3">
    <location>
        <begin position="240"/>
        <end position="292"/>
    </location>
</feature>
<dbReference type="Gene3D" id="3.40.50.300">
    <property type="entry name" value="P-loop containing nucleotide triphosphate hydrolases"/>
    <property type="match status" value="1"/>
</dbReference>
<dbReference type="InterPro" id="IPR015943">
    <property type="entry name" value="WD40/YVTN_repeat-like_dom_sf"/>
</dbReference>
<dbReference type="InterPro" id="IPR056884">
    <property type="entry name" value="NPHP3-like_N"/>
</dbReference>
<dbReference type="Gene3D" id="2.130.10.10">
    <property type="entry name" value="YVTN repeat-like/Quinoprotein amine dehydrogenase"/>
    <property type="match status" value="1"/>
</dbReference>
<dbReference type="InterPro" id="IPR036322">
    <property type="entry name" value="WD40_repeat_dom_sf"/>
</dbReference>
<name>A0AAU9W181_9CNID</name>
<dbReference type="SUPFAM" id="SSF50978">
    <property type="entry name" value="WD40 repeat-like"/>
    <property type="match status" value="1"/>
</dbReference>
<dbReference type="Proteomes" id="UP001159428">
    <property type="component" value="Unassembled WGS sequence"/>
</dbReference>
<keyword evidence="2" id="KW-0853">WD repeat</keyword>
<reference evidence="5 6" key="1">
    <citation type="submission" date="2022-05" db="EMBL/GenBank/DDBJ databases">
        <authorList>
            <consortium name="Genoscope - CEA"/>
            <person name="William W."/>
        </authorList>
    </citation>
    <scope>NUCLEOTIDE SEQUENCE [LARGE SCALE GENOMIC DNA]</scope>
</reference>
<feature type="domain" description="NACHT" evidence="4">
    <location>
        <begin position="390"/>
        <end position="537"/>
    </location>
</feature>
<proteinExistence type="predicted"/>
<evidence type="ECO:0000256" key="3">
    <source>
        <dbReference type="SAM" id="Coils"/>
    </source>
</evidence>
<evidence type="ECO:0000313" key="5">
    <source>
        <dbReference type="EMBL" id="CAH3041183.1"/>
    </source>
</evidence>
<keyword evidence="6" id="KW-1185">Reference proteome</keyword>
<evidence type="ECO:0000313" key="6">
    <source>
        <dbReference type="Proteomes" id="UP001159428"/>
    </source>
</evidence>
<dbReference type="InterPro" id="IPR027417">
    <property type="entry name" value="P-loop_NTPase"/>
</dbReference>
<gene>
    <name evidence="5" type="ORF">PMEA_00029081</name>
</gene>
<sequence>HRSALHSVTENQKQWLVFGIALNKVLVSQIRPFVEIEVQKEYGNLQTSHGIHTQSTSGRLKHWPMSLKYENINGNDGIPRLPHGRYDFSKFDCRVMSHVDFAKLYVENHMAKFNAFDECCDASAVLTLLGRVPVFSFDVQSAAGAVREARNAWAHCIFREWDPVNYKQSFAALEQLVKKLGLPGSSRKDLLAELKDWEEKGTILCMNVTMDPDLLNLVQQHVHDLMTDVEKLTFKVQEDRERVSLALEEMETRLDRMQVEQEAINRDHSQEIECLKERVSLLENQGKESENKHNSLGRRERTLSQILTLQPLHPVIKNVMIYPSYKVGMSYDYKTSYLSNHFFLYSGACNPKGSEDVISQQCHSTRHDPHTRQWFFDDFNAWFRDSGNSRAYVLLGDPGIGKSVIAGALAQRMRETGQLGAAYFCRHNDGTRNDPRYLLGTVAHQLCACNDKYNEIIGGENGVKMLLGNSKLGVKELFTKLLHEPLSTCGSSDKKYLVIIDALDETEYESREDFLDLIKHRFSMLPEWLVFFVTSRPEESVQSRLRRYNPCIKICAGNSDQQNFYQKHEQDIQNFLEKRIDFSRLAISIDDVTKKCDGLFLYAHYIVKELKDAIVSSKKISYINQLFPGDIDEFFLKNLERVCVQVGEDIFKQLFGCAIVAPSPLPLSIISYILERENSTHDERQVVDALSLFVVLRSADQTLTFLHSLVPAWLSNKSKARKLFINKETAINYLRDVFIEIASSFIQNSPKPCSSIDVDLLNYVVRFSVRFLCKFGGKDFLKLIFNCLTNYQYIERRLLCGKIEIYHLIADFHLAVALLTAENKQDQNVLREISTILTSNALILSEWPHLLNCKWFSKFTFTIDDLFFIYIADGNSSLCALSLQTGSVLTSVSGCKLYYFSNEGQLGYLFRGDIEDKAIFLSNLFCPFMFMSESLLVPLKLGESVATVYCSNGAVLNVTSDSRVTFWQINKAREDFTIKSQDKLTLEAAHVKNCVLSPSGQLIAIHQGIIVNLYILAVANFVEVLHKIDLFKAECENTTVHMAFSSDSTSLLLCVQDYKPPPLCFVWDVAGKTRSGNFRSQTLLNVDCCCLSSCKTKLILCGEYQIEIWKYNEDPCRLLNRLGVEKSYQSVNFSKCCVSLDNEFLACCIANRILVYNLNVSHINSSKRVLRGHLGRIDFCKFLRENRYLISYGIDGMVFLWDMSGFKAVGFSKAAQGEECILSMAVSREEDVAVCFNSSGRVCLIRLRGLGSALPLNTLLSLVEGRSRIENAEAETSLCLAGEQTSFTKVDDMAEAESISDSEEDMYLNHWYSEHESLVDSDDEC</sequence>
<dbReference type="PANTHER" id="PTHR10039">
    <property type="entry name" value="AMELOGENIN"/>
    <property type="match status" value="1"/>
</dbReference>
<dbReference type="InterPro" id="IPR001680">
    <property type="entry name" value="WD40_rpt"/>
</dbReference>
<evidence type="ECO:0000256" key="1">
    <source>
        <dbReference type="ARBA" id="ARBA00022737"/>
    </source>
</evidence>